<comment type="caution">
    <text evidence="3">The sequence shown here is derived from an EMBL/GenBank/DDBJ whole genome shotgun (WGS) entry which is preliminary data.</text>
</comment>
<dbReference type="CDD" id="cd12087">
    <property type="entry name" value="TM_EGFR-like"/>
    <property type="match status" value="1"/>
</dbReference>
<keyword evidence="2" id="KW-0472">Membrane</keyword>
<feature type="region of interest" description="Disordered" evidence="1">
    <location>
        <begin position="352"/>
        <end position="501"/>
    </location>
</feature>
<protein>
    <submittedName>
        <fullName evidence="3">Uncharacterized protein</fullName>
    </submittedName>
</protein>
<accession>K1VPE9</accession>
<dbReference type="EMBL" id="AMBO01000281">
    <property type="protein sequence ID" value="EKD02506.1"/>
    <property type="molecule type" value="Genomic_DNA"/>
</dbReference>
<dbReference type="AlphaFoldDB" id="K1VPE9"/>
<evidence type="ECO:0000313" key="3">
    <source>
        <dbReference type="EMBL" id="EKD02506.1"/>
    </source>
</evidence>
<evidence type="ECO:0000256" key="1">
    <source>
        <dbReference type="SAM" id="MobiDB-lite"/>
    </source>
</evidence>
<dbReference type="Proteomes" id="UP000006757">
    <property type="component" value="Unassembled WGS sequence"/>
</dbReference>
<reference evidence="3 4" key="1">
    <citation type="journal article" date="2012" name="Eukaryot. Cell">
        <title>Genome sequence of the Trichosporon asahii environmental strain CBS 8904.</title>
        <authorList>
            <person name="Yang R.Y."/>
            <person name="Li H.T."/>
            <person name="Zhu H."/>
            <person name="Zhou G.P."/>
            <person name="Wang M."/>
            <person name="Wang L."/>
        </authorList>
    </citation>
    <scope>NUCLEOTIDE SEQUENCE [LARGE SCALE GENOMIC DNA]</scope>
    <source>
        <strain evidence="3 4">CBS 8904</strain>
    </source>
</reference>
<feature type="compositionally biased region" description="Low complexity" evidence="1">
    <location>
        <begin position="450"/>
        <end position="462"/>
    </location>
</feature>
<keyword evidence="2" id="KW-1133">Transmembrane helix</keyword>
<dbReference type="HOGENOM" id="CLU_042189_0_0_1"/>
<feature type="compositionally biased region" description="Polar residues" evidence="1">
    <location>
        <begin position="422"/>
        <end position="445"/>
    </location>
</feature>
<name>K1VPE9_TRIAC</name>
<gene>
    <name evidence="3" type="ORF">A1Q2_03182</name>
</gene>
<proteinExistence type="predicted"/>
<sequence length="501" mass="54519">MWAIFALLGSALAVPLSVPLSPLSPIIAYDPITYNGNEADGWSWTIPKVEWKPPMLGDGAALNVSRSNAKFAANFTGTGMFLNGSATTNTTIIRMWDNKELTAKFEPYTFAGAYKVNLDADGHAFGKSMEHSWGLRLVNGSLAVDQIVVQTQIDAAYTAGREAPEINQQPVLNNTKQNPMFNWEGEWDWVQQFDPGRFDDKQPHARGKPGAQVWWHIPEGVAYMAIGGFVGYQGGTYEVELAPSPGNTTKWSYNASRPFELITQMFITPLDPKTRYTCWLRNTDKNATLQFRSARYKFTNQDAADKFEALSAQLPHEDKKKKNVGAIIGGVVGVALIALGIFLLLRRRKVEEPTWEERAQSDPGWRESLSSALSFDPKGRRPPPPRVQQESDAGTIVVPPSYDPAWAQTGGNPPPGGLSPASPETPNMSPSNMSAGTPASPSSTGEKLLTSSPDTSGVSSSGAENVSQRLNEKAQYVAEISAAEQGGQPPDNNGFKDEKRG</sequence>
<evidence type="ECO:0000313" key="4">
    <source>
        <dbReference type="Proteomes" id="UP000006757"/>
    </source>
</evidence>
<dbReference type="InParanoid" id="K1VPE9"/>
<organism evidence="3 4">
    <name type="scientific">Trichosporon asahii var. asahii (strain CBS 8904)</name>
    <name type="common">Yeast</name>
    <dbReference type="NCBI Taxonomy" id="1220162"/>
    <lineage>
        <taxon>Eukaryota</taxon>
        <taxon>Fungi</taxon>
        <taxon>Dikarya</taxon>
        <taxon>Basidiomycota</taxon>
        <taxon>Agaricomycotina</taxon>
        <taxon>Tremellomycetes</taxon>
        <taxon>Trichosporonales</taxon>
        <taxon>Trichosporonaceae</taxon>
        <taxon>Trichosporon</taxon>
    </lineage>
</organism>
<evidence type="ECO:0000256" key="2">
    <source>
        <dbReference type="SAM" id="Phobius"/>
    </source>
</evidence>
<keyword evidence="4" id="KW-1185">Reference proteome</keyword>
<keyword evidence="2" id="KW-0812">Transmembrane</keyword>
<feature type="transmembrane region" description="Helical" evidence="2">
    <location>
        <begin position="324"/>
        <end position="345"/>
    </location>
</feature>